<proteinExistence type="predicted"/>
<evidence type="ECO:0000313" key="2">
    <source>
        <dbReference type="Proteomes" id="UP000784880"/>
    </source>
</evidence>
<keyword evidence="2" id="KW-1185">Reference proteome</keyword>
<sequence>MNGEEMVCSMSSQLYHIPETENLEGLDEMHRHLYDSSYHRVTATGCAKRLQAGEYHDTIIKTMISCVQNALDADQKVMKWLQVMRDNAPNEFTQFIEIIIRWQQETVQSLSMAQHRLSQMGFEIENQRMNAAY</sequence>
<dbReference type="EMBL" id="JAHQCS010000091">
    <property type="protein sequence ID" value="MBU9711999.1"/>
    <property type="molecule type" value="Genomic_DNA"/>
</dbReference>
<accession>A0ABS6JFK7</accession>
<name>A0ABS6JFK7_9BACI</name>
<dbReference type="Proteomes" id="UP000784880">
    <property type="component" value="Unassembled WGS sequence"/>
</dbReference>
<reference evidence="1 2" key="1">
    <citation type="submission" date="2021-06" db="EMBL/GenBank/DDBJ databases">
        <title>Bacillus sp. RD4P76, an endophyte from a halophyte.</title>
        <authorList>
            <person name="Sun J.-Q."/>
        </authorList>
    </citation>
    <scope>NUCLEOTIDE SEQUENCE [LARGE SCALE GENOMIC DNA]</scope>
    <source>
        <strain evidence="1 2">CGMCC 1.15917</strain>
    </source>
</reference>
<organism evidence="1 2">
    <name type="scientific">Evansella tamaricis</name>
    <dbReference type="NCBI Taxonomy" id="2069301"/>
    <lineage>
        <taxon>Bacteria</taxon>
        <taxon>Bacillati</taxon>
        <taxon>Bacillota</taxon>
        <taxon>Bacilli</taxon>
        <taxon>Bacillales</taxon>
        <taxon>Bacillaceae</taxon>
        <taxon>Evansella</taxon>
    </lineage>
</organism>
<comment type="caution">
    <text evidence="1">The sequence shown here is derived from an EMBL/GenBank/DDBJ whole genome shotgun (WGS) entry which is preliminary data.</text>
</comment>
<gene>
    <name evidence="1" type="ORF">KS419_09635</name>
</gene>
<protein>
    <submittedName>
        <fullName evidence="1">Uncharacterized protein</fullName>
    </submittedName>
</protein>
<evidence type="ECO:0000313" key="1">
    <source>
        <dbReference type="EMBL" id="MBU9711999.1"/>
    </source>
</evidence>